<evidence type="ECO:0000256" key="2">
    <source>
        <dbReference type="ARBA" id="ARBA00022801"/>
    </source>
</evidence>
<sequence>MSPFPCTSNFLLLLVSCCFFSFCTTSEPSSSAKDSQFCYGDGILHKNSPCRFFAIVFDAGSTGTRLHLYRYIHNVNPNGLPFIVEEEIFQEASPGLSSHSSNPKEAARSLKPLLNTARSVIPHYMWQKTPITLKATAGLRLLPGDLAEDILEAIEEEIFASGFFAVPNAVSVMSGSDEGIYSWFTLNLLLETLYTKDPQKISSPHPSKSVAAFDLGGGSTQLTFWPETNEIFEAYPGFERDIDFFGTHIRLFTHSFLGNGLIAARLNVLLESTHDIYEEEQKLTTHCLPRDYHIHEWEYSLKMWTINGTELYSFAACYDSVKVFVEQSEIMKLKDLNGKLIYLFSYFFDRALNAGLVKDNNGGTIRLEQFKLAAEKACKRKSSELEGPHWLPWQCLDLTYIYSLLKDGYGFDDGQQLVLAKKIKGMEVAWAQGLSYGLINEFNEFEASVHGTEKPGTNNQTNNSTFVGNIMGYIYTGTTNVLSFFNLIS</sequence>
<evidence type="ECO:0000313" key="6">
    <source>
        <dbReference type="EMBL" id="PAV82183.1"/>
    </source>
</evidence>
<name>A0A2A2L7N6_9BILA</name>
<dbReference type="InterPro" id="IPR000407">
    <property type="entry name" value="GDA1_CD39_NTPase"/>
</dbReference>
<keyword evidence="4" id="KW-0067">ATP-binding</keyword>
<evidence type="ECO:0000256" key="4">
    <source>
        <dbReference type="PIRSR" id="PIRSR600407-2"/>
    </source>
</evidence>
<gene>
    <name evidence="6" type="ORF">WR25_19262</name>
</gene>
<dbReference type="CDD" id="cd24046">
    <property type="entry name" value="ASKHA_NBD_NTPDase5-like"/>
    <property type="match status" value="1"/>
</dbReference>
<dbReference type="Gene3D" id="3.30.420.150">
    <property type="entry name" value="Exopolyphosphatase. Domain 2"/>
    <property type="match status" value="1"/>
</dbReference>
<evidence type="ECO:0000313" key="7">
    <source>
        <dbReference type="Proteomes" id="UP000218231"/>
    </source>
</evidence>
<keyword evidence="7" id="KW-1185">Reference proteome</keyword>
<dbReference type="Proteomes" id="UP000218231">
    <property type="component" value="Unassembled WGS sequence"/>
</dbReference>
<dbReference type="AlphaFoldDB" id="A0A2A2L7N6"/>
<evidence type="ECO:0000256" key="3">
    <source>
        <dbReference type="PIRSR" id="PIRSR600407-1"/>
    </source>
</evidence>
<comment type="similarity">
    <text evidence="1">Belongs to the GDA1/CD39 NTPase family.</text>
</comment>
<keyword evidence="5" id="KW-0732">Signal</keyword>
<comment type="caution">
    <text evidence="6">The sequence shown here is derived from an EMBL/GenBank/DDBJ whole genome shotgun (WGS) entry which is preliminary data.</text>
</comment>
<evidence type="ECO:0000256" key="5">
    <source>
        <dbReference type="SAM" id="SignalP"/>
    </source>
</evidence>
<protein>
    <submittedName>
        <fullName evidence="6">Uncharacterized protein</fullName>
    </submittedName>
</protein>
<feature type="chain" id="PRO_5012765083" evidence="5">
    <location>
        <begin position="26"/>
        <end position="489"/>
    </location>
</feature>
<dbReference type="PANTHER" id="PTHR11782:SF127">
    <property type="entry name" value="NTPASE, ISOFORM F"/>
    <property type="match status" value="1"/>
</dbReference>
<dbReference type="GO" id="GO:0016787">
    <property type="term" value="F:hydrolase activity"/>
    <property type="evidence" value="ECO:0007669"/>
    <property type="project" value="UniProtKB-KW"/>
</dbReference>
<dbReference type="STRING" id="2018661.A0A2A2L7N6"/>
<dbReference type="Gene3D" id="3.30.420.40">
    <property type="match status" value="1"/>
</dbReference>
<evidence type="ECO:0000256" key="1">
    <source>
        <dbReference type="ARBA" id="ARBA00009283"/>
    </source>
</evidence>
<dbReference type="EMBL" id="LIAE01007076">
    <property type="protein sequence ID" value="PAV82183.1"/>
    <property type="molecule type" value="Genomic_DNA"/>
</dbReference>
<keyword evidence="4" id="KW-0547">Nucleotide-binding</keyword>
<dbReference type="Pfam" id="PF01150">
    <property type="entry name" value="GDA1_CD39"/>
    <property type="match status" value="1"/>
</dbReference>
<dbReference type="GO" id="GO:0005524">
    <property type="term" value="F:ATP binding"/>
    <property type="evidence" value="ECO:0007669"/>
    <property type="project" value="UniProtKB-KW"/>
</dbReference>
<proteinExistence type="inferred from homology"/>
<dbReference type="OrthoDB" id="6372431at2759"/>
<feature type="signal peptide" evidence="5">
    <location>
        <begin position="1"/>
        <end position="25"/>
    </location>
</feature>
<organism evidence="6 7">
    <name type="scientific">Diploscapter pachys</name>
    <dbReference type="NCBI Taxonomy" id="2018661"/>
    <lineage>
        <taxon>Eukaryota</taxon>
        <taxon>Metazoa</taxon>
        <taxon>Ecdysozoa</taxon>
        <taxon>Nematoda</taxon>
        <taxon>Chromadorea</taxon>
        <taxon>Rhabditida</taxon>
        <taxon>Rhabditina</taxon>
        <taxon>Rhabditomorpha</taxon>
        <taxon>Rhabditoidea</taxon>
        <taxon>Rhabditidae</taxon>
        <taxon>Diploscapter</taxon>
    </lineage>
</organism>
<keyword evidence="2" id="KW-0378">Hydrolase</keyword>
<feature type="active site" description="Proton acceptor" evidence="3">
    <location>
        <position position="178"/>
    </location>
</feature>
<feature type="binding site" evidence="4">
    <location>
        <begin position="217"/>
        <end position="221"/>
    </location>
    <ligand>
        <name>ATP</name>
        <dbReference type="ChEBI" id="CHEBI:30616"/>
    </ligand>
</feature>
<accession>A0A2A2L7N6</accession>
<dbReference type="PANTHER" id="PTHR11782">
    <property type="entry name" value="ADENOSINE/GUANOSINE DIPHOSPHATASE"/>
    <property type="match status" value="1"/>
</dbReference>
<reference evidence="6 7" key="1">
    <citation type="journal article" date="2017" name="Curr. Biol.">
        <title>Genome architecture and evolution of a unichromosomal asexual nematode.</title>
        <authorList>
            <person name="Fradin H."/>
            <person name="Zegar C."/>
            <person name="Gutwein M."/>
            <person name="Lucas J."/>
            <person name="Kovtun M."/>
            <person name="Corcoran D."/>
            <person name="Baugh L.R."/>
            <person name="Kiontke K."/>
            <person name="Gunsalus K."/>
            <person name="Fitch D.H."/>
            <person name="Piano F."/>
        </authorList>
    </citation>
    <scope>NUCLEOTIDE SEQUENCE [LARGE SCALE GENOMIC DNA]</scope>
    <source>
        <strain evidence="6">PF1309</strain>
    </source>
</reference>